<dbReference type="PANTHER" id="PTHR21586">
    <property type="entry name" value="TIPA"/>
    <property type="match status" value="1"/>
</dbReference>
<evidence type="ECO:0000313" key="4">
    <source>
        <dbReference type="Proteomes" id="UP000011083"/>
    </source>
</evidence>
<dbReference type="OrthoDB" id="2556847at2759"/>
<dbReference type="InterPro" id="IPR001932">
    <property type="entry name" value="PPM-type_phosphatase-like_dom"/>
</dbReference>
<sequence length="555" mass="62147">MKAAHSERSVSREGSNGGGEESVGVGPYKEWVGLPTIRVRPLPDPTPGARLCGPVLDSEHKFEHLPDLFCGRATSTYPKGQGEPICDYFDVELFEEGRTLVCIADGCSWGEQPRQAARKATDAYMGYLRDNQRSITDLRDAGRLILRAFQKAHIKILEGHEDLWLAGTTTLCGGLMMELDVDAETMKKLHELRRNMETAPVKMYDIDQFVSTFEKDENSPVAAPPHQKSTHELPSSSSARDPDEDYRWLFVCANVGDCKAFHYSPRTGTLTDITLGNRTNLTDAKDPGGRLGPYLDKGEPDLRNLGLYLVPCHDDDVIILMTDGIHDNLDPQHLGLKPRDLGLDKFETWHEAEKDDPRVTESAKNDFRIQYVKYLVPNMSVYGLTEGLGEHCRRITQSSRDFMETNTFQKLPDDYVRYPGKMDHATMVAFRARGLAAEQRMPSTKPIHAIIGNERPRKLACYSMERERLAEITVEPADLVTHLIAKVKTALNGTIAGRPFRLRRGEDGWKQKPSPIVKRQFGLRVFEVFSEAGDFVVVQFGVVPCPSPPATHALA</sequence>
<protein>
    <submittedName>
        <fullName evidence="3">Protein phosphatase 2c-related protein</fullName>
    </submittedName>
</protein>
<dbReference type="KEGG" id="acan:ACA1_151320"/>
<evidence type="ECO:0000313" key="3">
    <source>
        <dbReference type="EMBL" id="ELR18819.1"/>
    </source>
</evidence>
<evidence type="ECO:0000256" key="1">
    <source>
        <dbReference type="SAM" id="MobiDB-lite"/>
    </source>
</evidence>
<organism evidence="3 4">
    <name type="scientific">Acanthamoeba castellanii (strain ATCC 30010 / Neff)</name>
    <dbReference type="NCBI Taxonomy" id="1257118"/>
    <lineage>
        <taxon>Eukaryota</taxon>
        <taxon>Amoebozoa</taxon>
        <taxon>Discosea</taxon>
        <taxon>Longamoebia</taxon>
        <taxon>Centramoebida</taxon>
        <taxon>Acanthamoebidae</taxon>
        <taxon>Acanthamoeba</taxon>
    </lineage>
</organism>
<dbReference type="Proteomes" id="UP000011083">
    <property type="component" value="Unassembled WGS sequence"/>
</dbReference>
<dbReference type="GeneID" id="14919616"/>
<dbReference type="RefSeq" id="XP_004340875.1">
    <property type="nucleotide sequence ID" value="XM_004340827.1"/>
</dbReference>
<accession>L8GZX5</accession>
<evidence type="ECO:0000259" key="2">
    <source>
        <dbReference type="SMART" id="SM00332"/>
    </source>
</evidence>
<feature type="compositionally biased region" description="Basic and acidic residues" evidence="1">
    <location>
        <begin position="1"/>
        <end position="11"/>
    </location>
</feature>
<feature type="region of interest" description="Disordered" evidence="1">
    <location>
        <begin position="1"/>
        <end position="25"/>
    </location>
</feature>
<dbReference type="EMBL" id="KB007942">
    <property type="protein sequence ID" value="ELR18819.1"/>
    <property type="molecule type" value="Genomic_DNA"/>
</dbReference>
<dbReference type="SMART" id="SM00332">
    <property type="entry name" value="PP2Cc"/>
    <property type="match status" value="1"/>
</dbReference>
<dbReference type="AlphaFoldDB" id="L8GZX5"/>
<gene>
    <name evidence="3" type="ORF">ACA1_151320</name>
</gene>
<keyword evidence="4" id="KW-1185">Reference proteome</keyword>
<dbReference type="InterPro" id="IPR053287">
    <property type="entry name" value="PP2C-like_domain"/>
</dbReference>
<feature type="region of interest" description="Disordered" evidence="1">
    <location>
        <begin position="215"/>
        <end position="241"/>
    </location>
</feature>
<reference evidence="3 4" key="1">
    <citation type="journal article" date="2013" name="Genome Biol.">
        <title>Genome of Acanthamoeba castellanii highlights extensive lateral gene transfer and early evolution of tyrosine kinase signaling.</title>
        <authorList>
            <person name="Clarke M."/>
            <person name="Lohan A.J."/>
            <person name="Liu B."/>
            <person name="Lagkouvardos I."/>
            <person name="Roy S."/>
            <person name="Zafar N."/>
            <person name="Bertelli C."/>
            <person name="Schilde C."/>
            <person name="Kianianmomeni A."/>
            <person name="Burglin T.R."/>
            <person name="Frech C."/>
            <person name="Turcotte B."/>
            <person name="Kopec K.O."/>
            <person name="Synnott J.M."/>
            <person name="Choo C."/>
            <person name="Paponov I."/>
            <person name="Finkler A."/>
            <person name="Soon Heng Tan C."/>
            <person name="Hutchins A.P."/>
            <person name="Weinmeier T."/>
            <person name="Rattei T."/>
            <person name="Chu J.S."/>
            <person name="Gimenez G."/>
            <person name="Irimia M."/>
            <person name="Rigden D.J."/>
            <person name="Fitzpatrick D.A."/>
            <person name="Lorenzo-Morales J."/>
            <person name="Bateman A."/>
            <person name="Chiu C.H."/>
            <person name="Tang P."/>
            <person name="Hegemann P."/>
            <person name="Fromm H."/>
            <person name="Raoult D."/>
            <person name="Greub G."/>
            <person name="Miranda-Saavedra D."/>
            <person name="Chen N."/>
            <person name="Nash P."/>
            <person name="Ginger M.L."/>
            <person name="Horn M."/>
            <person name="Schaap P."/>
            <person name="Caler L."/>
            <person name="Loftus B."/>
        </authorList>
    </citation>
    <scope>NUCLEOTIDE SEQUENCE [LARGE SCALE GENOMIC DNA]</scope>
    <source>
        <strain evidence="3 4">Neff</strain>
    </source>
</reference>
<proteinExistence type="predicted"/>
<dbReference type="SUPFAM" id="SSF81606">
    <property type="entry name" value="PP2C-like"/>
    <property type="match status" value="1"/>
</dbReference>
<dbReference type="VEuPathDB" id="AmoebaDB:ACA1_151320"/>
<dbReference type="Gene3D" id="3.60.40.10">
    <property type="entry name" value="PPM-type phosphatase domain"/>
    <property type="match status" value="1"/>
</dbReference>
<dbReference type="InterPro" id="IPR036457">
    <property type="entry name" value="PPM-type-like_dom_sf"/>
</dbReference>
<dbReference type="PANTHER" id="PTHR21586:SF2">
    <property type="entry name" value="PROTEIN PHOSPHATASE 2C-RELATED PROTEIN"/>
    <property type="match status" value="1"/>
</dbReference>
<feature type="domain" description="PPM-type phosphatase" evidence="2">
    <location>
        <begin position="66"/>
        <end position="372"/>
    </location>
</feature>
<name>L8GZX5_ACACF</name>